<protein>
    <submittedName>
        <fullName evidence="2">Uncharacterized protein</fullName>
    </submittedName>
</protein>
<proteinExistence type="predicted"/>
<accession>A0A7Y5AQ73</accession>
<dbReference type="AlphaFoldDB" id="A0A7Y5AQ73"/>
<dbReference type="EMBL" id="JABSOD010000006">
    <property type="protein sequence ID" value="NRQ42518.1"/>
    <property type="molecule type" value="Genomic_DNA"/>
</dbReference>
<feature type="signal peptide" evidence="1">
    <location>
        <begin position="1"/>
        <end position="21"/>
    </location>
</feature>
<sequence>MIIMRWILLLCFSLISLPLLAKTGISFNTEQNKLCWRMIEQKAAGHCRLHFSGGAAPAGNNFADRDVISRAFSDYLSVRKDFPTSFQQIEFALQFFYYSLERFAVRDSLNFIRSNDGTIQLSMSIRTSATGGYSFVLADTDAQIRQIMATLQNDNAAKASNYYRTIGKLFAD</sequence>
<keyword evidence="3" id="KW-1185">Reference proteome</keyword>
<gene>
    <name evidence="2" type="ORF">HRH59_08015</name>
</gene>
<evidence type="ECO:0000256" key="1">
    <source>
        <dbReference type="SAM" id="SignalP"/>
    </source>
</evidence>
<dbReference type="Proteomes" id="UP000523161">
    <property type="component" value="Unassembled WGS sequence"/>
</dbReference>
<reference evidence="2 3" key="1">
    <citation type="submission" date="2020-06" db="EMBL/GenBank/DDBJ databases">
        <title>Rheinheimera sp. nov., a marine bacterium isolated from coastal.</title>
        <authorList>
            <person name="Yu Q."/>
            <person name="Qi Y."/>
            <person name="Pu J."/>
        </authorList>
    </citation>
    <scope>NUCLEOTIDE SEQUENCE [LARGE SCALE GENOMIC DNA]</scope>
    <source>
        <strain evidence="2 3">YQF-2</strain>
    </source>
</reference>
<evidence type="ECO:0000313" key="2">
    <source>
        <dbReference type="EMBL" id="NRQ42518.1"/>
    </source>
</evidence>
<dbReference type="RefSeq" id="WP_173500760.1">
    <property type="nucleotide sequence ID" value="NZ_JABSOD010000006.1"/>
</dbReference>
<feature type="chain" id="PRO_5031266022" evidence="1">
    <location>
        <begin position="22"/>
        <end position="172"/>
    </location>
</feature>
<organism evidence="2 3">
    <name type="scientific">Rheinheimera lutimaris</name>
    <dbReference type="NCBI Taxonomy" id="2740584"/>
    <lineage>
        <taxon>Bacteria</taxon>
        <taxon>Pseudomonadati</taxon>
        <taxon>Pseudomonadota</taxon>
        <taxon>Gammaproteobacteria</taxon>
        <taxon>Chromatiales</taxon>
        <taxon>Chromatiaceae</taxon>
        <taxon>Rheinheimera</taxon>
    </lineage>
</organism>
<comment type="caution">
    <text evidence="2">The sequence shown here is derived from an EMBL/GenBank/DDBJ whole genome shotgun (WGS) entry which is preliminary data.</text>
</comment>
<evidence type="ECO:0000313" key="3">
    <source>
        <dbReference type="Proteomes" id="UP000523161"/>
    </source>
</evidence>
<name>A0A7Y5AQ73_9GAMM</name>
<keyword evidence="1" id="KW-0732">Signal</keyword>